<dbReference type="PANTHER" id="PTHR30218:SF0">
    <property type="entry name" value="POLYPHOSPHATE KINASE"/>
    <property type="match status" value="1"/>
</dbReference>
<evidence type="ECO:0000256" key="9">
    <source>
        <dbReference type="RuleBase" id="RU003800"/>
    </source>
</evidence>
<organism evidence="11 12">
    <name type="scientific">Ruminococcus bromii</name>
    <dbReference type="NCBI Taxonomy" id="40518"/>
    <lineage>
        <taxon>Bacteria</taxon>
        <taxon>Bacillati</taxon>
        <taxon>Bacillota</taxon>
        <taxon>Clostridia</taxon>
        <taxon>Eubacteriales</taxon>
        <taxon>Oscillospiraceae</taxon>
        <taxon>Ruminococcus</taxon>
    </lineage>
</organism>
<dbReference type="FunFam" id="3.30.870.10:FF:000001">
    <property type="entry name" value="Polyphosphate kinase"/>
    <property type="match status" value="1"/>
</dbReference>
<dbReference type="NCBIfam" id="NF003917">
    <property type="entry name" value="PRK05443.1-1"/>
    <property type="match status" value="1"/>
</dbReference>
<dbReference type="HAMAP" id="MF_00347">
    <property type="entry name" value="Polyphosphate_kinase"/>
    <property type="match status" value="1"/>
</dbReference>
<dbReference type="SUPFAM" id="SSF56024">
    <property type="entry name" value="Phospholipase D/nuclease"/>
    <property type="match status" value="2"/>
</dbReference>
<feature type="active site" description="Phosphohistidine intermediate" evidence="8">
    <location>
        <position position="448"/>
    </location>
</feature>
<comment type="cofactor">
    <cofactor evidence="8">
        <name>Mg(2+)</name>
        <dbReference type="ChEBI" id="CHEBI:18420"/>
    </cofactor>
</comment>
<dbReference type="Pfam" id="PF17941">
    <property type="entry name" value="PP_kinase_C_1"/>
    <property type="match status" value="1"/>
</dbReference>
<keyword evidence="7 8" id="KW-0460">Magnesium</keyword>
<dbReference type="AlphaFoldDB" id="A0A2N0UIV1"/>
<dbReference type="NCBIfam" id="NF003920">
    <property type="entry name" value="PRK05443.2-1"/>
    <property type="match status" value="1"/>
</dbReference>
<keyword evidence="6 8" id="KW-0067">ATP-binding</keyword>
<feature type="binding site" evidence="8">
    <location>
        <position position="605"/>
    </location>
    <ligand>
        <name>ATP</name>
        <dbReference type="ChEBI" id="CHEBI:30616"/>
    </ligand>
</feature>
<name>A0A2N0UIV1_9FIRM</name>
<keyword evidence="5 8" id="KW-0418">Kinase</keyword>
<dbReference type="GO" id="GO:0008976">
    <property type="term" value="F:polyphosphate kinase activity"/>
    <property type="evidence" value="ECO:0007669"/>
    <property type="project" value="UniProtKB-UniRule"/>
</dbReference>
<comment type="PTM">
    <text evidence="8 9">An intermediate of this reaction is the autophosphorylated ppk in which a phosphate is covalently linked to a histidine residue through a N-P bond.</text>
</comment>
<evidence type="ECO:0000313" key="12">
    <source>
        <dbReference type="Proteomes" id="UP000233425"/>
    </source>
</evidence>
<dbReference type="InterPro" id="IPR001736">
    <property type="entry name" value="PLipase_D/transphosphatidylase"/>
</dbReference>
<dbReference type="Gene3D" id="1.20.58.310">
    <property type="entry name" value="Polyphosphate kinase N-terminal domain"/>
    <property type="match status" value="1"/>
</dbReference>
<dbReference type="GO" id="GO:0046872">
    <property type="term" value="F:metal ion binding"/>
    <property type="evidence" value="ECO:0007669"/>
    <property type="project" value="UniProtKB-KW"/>
</dbReference>
<dbReference type="PANTHER" id="PTHR30218">
    <property type="entry name" value="POLYPHOSPHATE KINASE"/>
    <property type="match status" value="1"/>
</dbReference>
<feature type="binding site" evidence="8">
    <location>
        <position position="388"/>
    </location>
    <ligand>
        <name>Mg(2+)</name>
        <dbReference type="ChEBI" id="CHEBI:18420"/>
    </ligand>
</feature>
<dbReference type="RefSeq" id="WP_101029702.1">
    <property type="nucleotide sequence ID" value="NZ_CABMMZ010000073.1"/>
</dbReference>
<dbReference type="EMBL" id="NNSR01000073">
    <property type="protein sequence ID" value="PKD26917.1"/>
    <property type="molecule type" value="Genomic_DNA"/>
</dbReference>
<evidence type="ECO:0000256" key="7">
    <source>
        <dbReference type="ARBA" id="ARBA00022842"/>
    </source>
</evidence>
<dbReference type="NCBIfam" id="NF003918">
    <property type="entry name" value="PRK05443.1-2"/>
    <property type="match status" value="1"/>
</dbReference>
<keyword evidence="3 8" id="KW-0479">Metal-binding</keyword>
<comment type="catalytic activity">
    <reaction evidence="8 9">
        <text>[phosphate](n) + ATP = [phosphate](n+1) + ADP</text>
        <dbReference type="Rhea" id="RHEA:19573"/>
        <dbReference type="Rhea" id="RHEA-COMP:9859"/>
        <dbReference type="Rhea" id="RHEA-COMP:14280"/>
        <dbReference type="ChEBI" id="CHEBI:16838"/>
        <dbReference type="ChEBI" id="CHEBI:30616"/>
        <dbReference type="ChEBI" id="CHEBI:456216"/>
        <dbReference type="EC" id="2.7.4.1"/>
    </reaction>
</comment>
<dbReference type="GO" id="GO:0005524">
    <property type="term" value="F:ATP binding"/>
    <property type="evidence" value="ECO:0007669"/>
    <property type="project" value="UniProtKB-KW"/>
</dbReference>
<dbReference type="InterPro" id="IPR024953">
    <property type="entry name" value="PP_kinase_middle"/>
</dbReference>
<dbReference type="GO" id="GO:0006799">
    <property type="term" value="P:polyphosphate biosynthetic process"/>
    <property type="evidence" value="ECO:0007669"/>
    <property type="project" value="UniProtKB-UniRule"/>
</dbReference>
<evidence type="ECO:0000256" key="3">
    <source>
        <dbReference type="ARBA" id="ARBA00022723"/>
    </source>
</evidence>
<dbReference type="InterPro" id="IPR025198">
    <property type="entry name" value="PPK_N_dom"/>
</dbReference>
<dbReference type="CDD" id="cd09168">
    <property type="entry name" value="PLDc_PaPPK1_C2_like"/>
    <property type="match status" value="1"/>
</dbReference>
<evidence type="ECO:0000313" key="11">
    <source>
        <dbReference type="EMBL" id="PKD26917.1"/>
    </source>
</evidence>
<feature type="binding site" evidence="8">
    <location>
        <position position="64"/>
    </location>
    <ligand>
        <name>ATP</name>
        <dbReference type="ChEBI" id="CHEBI:30616"/>
    </ligand>
</feature>
<dbReference type="NCBIfam" id="TIGR03705">
    <property type="entry name" value="poly_P_kin"/>
    <property type="match status" value="1"/>
</dbReference>
<evidence type="ECO:0000259" key="10">
    <source>
        <dbReference type="PROSITE" id="PS50035"/>
    </source>
</evidence>
<evidence type="ECO:0000256" key="5">
    <source>
        <dbReference type="ARBA" id="ARBA00022777"/>
    </source>
</evidence>
<keyword evidence="12" id="KW-1185">Reference proteome</keyword>
<evidence type="ECO:0000256" key="8">
    <source>
        <dbReference type="HAMAP-Rule" id="MF_00347"/>
    </source>
</evidence>
<dbReference type="InterPro" id="IPR036832">
    <property type="entry name" value="PPK_N_dom_sf"/>
</dbReference>
<dbReference type="Proteomes" id="UP000233425">
    <property type="component" value="Unassembled WGS sequence"/>
</dbReference>
<dbReference type="EC" id="2.7.4.1" evidence="8 9"/>
<feature type="binding site" evidence="8">
    <location>
        <position position="481"/>
    </location>
    <ligand>
        <name>ATP</name>
        <dbReference type="ChEBI" id="CHEBI:30616"/>
    </ligand>
</feature>
<dbReference type="NCBIfam" id="NF003921">
    <property type="entry name" value="PRK05443.2-2"/>
    <property type="match status" value="1"/>
</dbReference>
<comment type="caution">
    <text evidence="11">The sequence shown here is derived from an EMBL/GenBank/DDBJ whole genome shotgun (WGS) entry which is preliminary data.</text>
</comment>
<sequence>MSNSKNNNKKASEKAKLMSKWQKMPYTNRELSWVDFNARVLEEAFKKTNPIMERCNFLSITASNLDEFFMVRVAGVLDQIHHGRTSRDASGMTPTEVMDGLVEKIHEFAKKQYSCYNRSIIPSLRSAGIVFKEADELDGDQKAFVEEYFEKVVFPVLTPMAVDTSRPFPMLANKSLNIAVRLTNAENEEFFALVQVPSILPRFLELPTHEGRAFILLEKIIAMHLGELFELYNIKQYDPFRITRDSDLDIDEDTEDLMAEIKKSIRKRKRGEPVRLEFGKKCNREIREFLVDALDVTEREIYFQRGPLDLTFLSKFAHIKGCEDMCFEPIVPVNPPAEFCGYDDIFEAIREKDRLVHHPYESFDVVVDFVKKAATDPNVLAIKQTLYRVSGNSPIVAALIKAAENGKQVTVLVELKARFDEENNIQWATKLEKAGCHVIYGLTGLKTHCKICLVVRKDKDGIRRYLHMGTGNYNDSTARFYTDIGMFTCREEYGVDASSLFNVLTGYSTPPEYNKFIVAPHGMRPFFEAMIIQETENAKLGLPAKITAKVNSLVDPEIISLLYDASNAGVKIDLIVRGICCLVPGVHGFSENIRVVSIVGQLLEHSRIFIFENNSNPLYYMGSADWMPRNLDRRVELVFPVEDEDIKKRVQEVITVSFKDTVNARQQLSTGVYKSVDKRGKHKMNCQKFFSKLALKAQKQAMKKTYASTVGTPIVPVEVKKEDSEQ</sequence>
<feature type="domain" description="PLD phosphodiesterase" evidence="10">
    <location>
        <begin position="600"/>
        <end position="630"/>
    </location>
</feature>
<accession>A0A2N0UIV1</accession>
<dbReference type="Pfam" id="PF13090">
    <property type="entry name" value="PP_kinase_C"/>
    <property type="match status" value="1"/>
</dbReference>
<evidence type="ECO:0000256" key="2">
    <source>
        <dbReference type="ARBA" id="ARBA00022679"/>
    </source>
</evidence>
<dbReference type="Gene3D" id="3.30.1840.10">
    <property type="entry name" value="Polyphosphate kinase middle domain"/>
    <property type="match status" value="1"/>
</dbReference>
<evidence type="ECO:0000256" key="6">
    <source>
        <dbReference type="ARBA" id="ARBA00022840"/>
    </source>
</evidence>
<keyword evidence="4 8" id="KW-0547">Nucleotide-binding</keyword>
<feature type="binding site" evidence="8">
    <location>
        <position position="577"/>
    </location>
    <ligand>
        <name>ATP</name>
        <dbReference type="ChEBI" id="CHEBI:30616"/>
    </ligand>
</feature>
<protein>
    <recommendedName>
        <fullName evidence="8 9">Polyphosphate kinase</fullName>
        <ecNumber evidence="8 9">2.7.4.1</ecNumber>
    </recommendedName>
    <alternativeName>
        <fullName evidence="8">ATP-polyphosphate phosphotransferase</fullName>
    </alternativeName>
    <alternativeName>
        <fullName evidence="8">Polyphosphoric acid kinase</fullName>
    </alternativeName>
</protein>
<gene>
    <name evidence="8 11" type="primary">ppk</name>
    <name evidence="11" type="ORF">RBATCC27255_01782</name>
</gene>
<dbReference type="InterPro" id="IPR036830">
    <property type="entry name" value="PP_kinase_middle_dom_sf"/>
</dbReference>
<dbReference type="Gene3D" id="3.30.870.10">
    <property type="entry name" value="Endonuclease Chain A"/>
    <property type="match status" value="2"/>
</dbReference>
<dbReference type="InterPro" id="IPR003414">
    <property type="entry name" value="PP_kinase"/>
</dbReference>
<dbReference type="GO" id="GO:0009358">
    <property type="term" value="C:polyphosphate kinase complex"/>
    <property type="evidence" value="ECO:0007669"/>
    <property type="project" value="InterPro"/>
</dbReference>
<dbReference type="Pfam" id="PF13089">
    <property type="entry name" value="PP_kinase_N"/>
    <property type="match status" value="1"/>
</dbReference>
<evidence type="ECO:0000256" key="4">
    <source>
        <dbReference type="ARBA" id="ARBA00022741"/>
    </source>
</evidence>
<dbReference type="SUPFAM" id="SSF140356">
    <property type="entry name" value="PPK N-terminal domain-like"/>
    <property type="match status" value="1"/>
</dbReference>
<dbReference type="PROSITE" id="PS50035">
    <property type="entry name" value="PLD"/>
    <property type="match status" value="1"/>
</dbReference>
<feature type="binding site" evidence="8">
    <location>
        <position position="418"/>
    </location>
    <ligand>
        <name>Mg(2+)</name>
        <dbReference type="ChEBI" id="CHEBI:18420"/>
    </ligand>
</feature>
<reference evidence="11" key="1">
    <citation type="journal article" date="2018" name="Environ. Microbiol.">
        <title>Sporulation capability and amylosome conservation among diverse human colonic and rumen isolates of the keystone starch-degrader Ruminococcus bromii.</title>
        <authorList>
            <person name="Mukhopadhya I."/>
            <person name="Morais S."/>
            <person name="Laverde-Gomez J."/>
            <person name="Sheridan P.O."/>
            <person name="Walker A.W."/>
            <person name="Kelly W."/>
            <person name="Klieve A.V."/>
            <person name="Ouwerkerk D."/>
            <person name="Duncan S.H."/>
            <person name="Louis P."/>
            <person name="Koropatkin N."/>
            <person name="Cockburn D."/>
            <person name="Kibler R."/>
            <person name="Cooper P.J."/>
            <person name="Sandoval C."/>
            <person name="Crost E."/>
            <person name="Juge N."/>
            <person name="Bayer E.A."/>
            <person name="Flint H.J."/>
        </authorList>
    </citation>
    <scope>NUCLEOTIDE SEQUENCE [LARGE SCALE GENOMIC DNA]</scope>
    <source>
        <strain evidence="11">ATCC 27255</strain>
    </source>
</reference>
<proteinExistence type="inferred from homology"/>
<dbReference type="Pfam" id="PF02503">
    <property type="entry name" value="PP_kinase"/>
    <property type="match status" value="1"/>
</dbReference>
<dbReference type="CDD" id="cd09165">
    <property type="entry name" value="PLDc_PaPPK1_C1_like"/>
    <property type="match status" value="1"/>
</dbReference>
<dbReference type="PIRSF" id="PIRSF015589">
    <property type="entry name" value="PP_kinase"/>
    <property type="match status" value="1"/>
</dbReference>
<dbReference type="InterPro" id="IPR041108">
    <property type="entry name" value="PP_kinase_C_1"/>
</dbReference>
<dbReference type="SUPFAM" id="SSF143724">
    <property type="entry name" value="PHP14-like"/>
    <property type="match status" value="1"/>
</dbReference>
<comment type="function">
    <text evidence="8 9">Catalyzes the reversible transfer of the terminal phosphate of ATP to form a long-chain polyphosphate (polyP).</text>
</comment>
<evidence type="ECO:0000256" key="1">
    <source>
        <dbReference type="ARBA" id="ARBA00022553"/>
    </source>
</evidence>
<dbReference type="InterPro" id="IPR025200">
    <property type="entry name" value="PPK_C_dom2"/>
</dbReference>
<keyword evidence="2 8" id="KW-0808">Transferase</keyword>
<keyword evidence="1 8" id="KW-0597">Phosphoprotein</keyword>
<comment type="similarity">
    <text evidence="8 9">Belongs to the polyphosphate kinase 1 (PPK1) family.</text>
</comment>